<keyword evidence="2" id="KW-0731">Sigma factor</keyword>
<dbReference type="Pfam" id="PF08281">
    <property type="entry name" value="Sigma70_r4_2"/>
    <property type="match status" value="1"/>
</dbReference>
<dbReference type="InterPro" id="IPR007627">
    <property type="entry name" value="RNA_pol_sigma70_r2"/>
</dbReference>
<gene>
    <name evidence="6" type="ORF">KZO38_04625</name>
</gene>
<evidence type="ECO:0000256" key="3">
    <source>
        <dbReference type="ARBA" id="ARBA00023163"/>
    </source>
</evidence>
<evidence type="ECO:0000313" key="7">
    <source>
        <dbReference type="Proteomes" id="UP000788426"/>
    </source>
</evidence>
<dbReference type="NCBIfam" id="TIGR02937">
    <property type="entry name" value="sigma70-ECF"/>
    <property type="match status" value="1"/>
</dbReference>
<evidence type="ECO:0000259" key="4">
    <source>
        <dbReference type="Pfam" id="PF04542"/>
    </source>
</evidence>
<accession>A0ABS6YBV6</accession>
<feature type="domain" description="RNA polymerase sigma-70 region 2" evidence="4">
    <location>
        <begin position="12"/>
        <end position="77"/>
    </location>
</feature>
<dbReference type="PANTHER" id="PTHR43133:SF46">
    <property type="entry name" value="RNA POLYMERASE SIGMA-70 FACTOR ECF SUBFAMILY"/>
    <property type="match status" value="1"/>
</dbReference>
<dbReference type="CDD" id="cd06171">
    <property type="entry name" value="Sigma70_r4"/>
    <property type="match status" value="1"/>
</dbReference>
<dbReference type="NCBIfam" id="TIGR02985">
    <property type="entry name" value="Sig70_bacteroi1"/>
    <property type="match status" value="1"/>
</dbReference>
<keyword evidence="3" id="KW-0804">Transcription</keyword>
<dbReference type="InterPro" id="IPR014327">
    <property type="entry name" value="RNA_pol_sigma70_bacteroid"/>
</dbReference>
<reference evidence="6 7" key="1">
    <citation type="submission" date="2021-07" db="EMBL/GenBank/DDBJ databases">
        <title>Genomic diversity and antimicrobial resistance of Prevotella spp. isolated from chronic lung disease airways.</title>
        <authorList>
            <person name="Webb K.A."/>
            <person name="Olagoke O.S."/>
            <person name="Baird T."/>
            <person name="Neill J."/>
            <person name="Pham A."/>
            <person name="Wells T.J."/>
            <person name="Ramsay K.A."/>
            <person name="Bell S.C."/>
            <person name="Sarovich D.S."/>
            <person name="Price E.P."/>
        </authorList>
    </citation>
    <scope>NUCLEOTIDE SEQUENCE [LARGE SCALE GENOMIC DNA]</scope>
    <source>
        <strain evidence="6 7">SCHI0011.S.12</strain>
    </source>
</reference>
<dbReference type="PANTHER" id="PTHR43133">
    <property type="entry name" value="RNA POLYMERASE ECF-TYPE SIGMA FACTO"/>
    <property type="match status" value="1"/>
</dbReference>
<protein>
    <submittedName>
        <fullName evidence="6">RNA polymerase sigma-70 factor</fullName>
    </submittedName>
</protein>
<keyword evidence="1" id="KW-0805">Transcription regulation</keyword>
<dbReference type="RefSeq" id="WP_219480473.1">
    <property type="nucleotide sequence ID" value="NZ_JABZTD010000006.1"/>
</dbReference>
<dbReference type="Proteomes" id="UP000788426">
    <property type="component" value="Unassembled WGS sequence"/>
</dbReference>
<dbReference type="InterPro" id="IPR039425">
    <property type="entry name" value="RNA_pol_sigma-70-like"/>
</dbReference>
<sequence>MQENFETTFEKLFKKSYPMLFCYAQKIVGYDDAADVVEEVFCDVWKRKEAIDLGDKIHSFLYRAVYTRCINVINKRNTTQGYITLIEEMHQRQLDTLEDNHSKMVIEKIENHELGDIIKEKIDGLPEKCRESFRMSYIYSMRNEDIADVLGVSIRTVESHIYHALKILRNELKQLKK</sequence>
<name>A0ABS6YBV6_9BACT</name>
<keyword evidence="7" id="KW-1185">Reference proteome</keyword>
<organism evidence="6 7">
    <name type="scientific">Hoylesella nanceiensis</name>
    <dbReference type="NCBI Taxonomy" id="425941"/>
    <lineage>
        <taxon>Bacteria</taxon>
        <taxon>Pseudomonadati</taxon>
        <taxon>Bacteroidota</taxon>
        <taxon>Bacteroidia</taxon>
        <taxon>Bacteroidales</taxon>
        <taxon>Prevotellaceae</taxon>
        <taxon>Hoylesella</taxon>
    </lineage>
</organism>
<evidence type="ECO:0000259" key="5">
    <source>
        <dbReference type="Pfam" id="PF08281"/>
    </source>
</evidence>
<proteinExistence type="predicted"/>
<dbReference type="EMBL" id="JAHXCT010000003">
    <property type="protein sequence ID" value="MBW4769043.1"/>
    <property type="molecule type" value="Genomic_DNA"/>
</dbReference>
<evidence type="ECO:0000256" key="2">
    <source>
        <dbReference type="ARBA" id="ARBA00023082"/>
    </source>
</evidence>
<evidence type="ECO:0000256" key="1">
    <source>
        <dbReference type="ARBA" id="ARBA00023015"/>
    </source>
</evidence>
<comment type="caution">
    <text evidence="6">The sequence shown here is derived from an EMBL/GenBank/DDBJ whole genome shotgun (WGS) entry which is preliminary data.</text>
</comment>
<evidence type="ECO:0000313" key="6">
    <source>
        <dbReference type="EMBL" id="MBW4769043.1"/>
    </source>
</evidence>
<feature type="domain" description="RNA polymerase sigma factor 70 region 4 type 2" evidence="5">
    <location>
        <begin position="117"/>
        <end position="167"/>
    </location>
</feature>
<dbReference type="Pfam" id="PF04542">
    <property type="entry name" value="Sigma70_r2"/>
    <property type="match status" value="1"/>
</dbReference>
<dbReference type="InterPro" id="IPR013249">
    <property type="entry name" value="RNA_pol_sigma70_r4_t2"/>
</dbReference>
<dbReference type="InterPro" id="IPR014284">
    <property type="entry name" value="RNA_pol_sigma-70_dom"/>
</dbReference>